<dbReference type="RefSeq" id="WP_062075867.1">
    <property type="nucleotide sequence ID" value="NZ_BBRC01000014.1"/>
</dbReference>
<feature type="transmembrane region" description="Helical" evidence="5">
    <location>
        <begin position="185"/>
        <end position="207"/>
    </location>
</feature>
<dbReference type="GO" id="GO:0030026">
    <property type="term" value="P:intracellular manganese ion homeostasis"/>
    <property type="evidence" value="ECO:0007669"/>
    <property type="project" value="InterPro"/>
</dbReference>
<keyword evidence="4 5" id="KW-0472">Membrane</keyword>
<evidence type="ECO:0000256" key="1">
    <source>
        <dbReference type="ARBA" id="ARBA00004127"/>
    </source>
</evidence>
<evidence type="ECO:0000256" key="2">
    <source>
        <dbReference type="ARBA" id="ARBA00022692"/>
    </source>
</evidence>
<evidence type="ECO:0000313" key="7">
    <source>
        <dbReference type="Proteomes" id="UP000547973"/>
    </source>
</evidence>
<evidence type="ECO:0000256" key="4">
    <source>
        <dbReference type="ARBA" id="ARBA00023136"/>
    </source>
</evidence>
<dbReference type="Proteomes" id="UP000547973">
    <property type="component" value="Unassembled WGS sequence"/>
</dbReference>
<keyword evidence="7" id="KW-1185">Reference proteome</keyword>
<dbReference type="Pfam" id="PF01988">
    <property type="entry name" value="VIT1"/>
    <property type="match status" value="1"/>
</dbReference>
<dbReference type="InterPro" id="IPR008217">
    <property type="entry name" value="Ccc1_fam"/>
</dbReference>
<name>A0A7Y9Z8Q4_9MICO</name>
<reference evidence="6 7" key="1">
    <citation type="submission" date="2020-07" db="EMBL/GenBank/DDBJ databases">
        <title>Sequencing the genomes of 1000 actinobacteria strains.</title>
        <authorList>
            <person name="Klenk H.-P."/>
        </authorList>
    </citation>
    <scope>NUCLEOTIDE SEQUENCE [LARGE SCALE GENOMIC DNA]</scope>
    <source>
        <strain evidence="6 7">DSM 19970</strain>
    </source>
</reference>
<dbReference type="EMBL" id="JACBZO010000001">
    <property type="protein sequence ID" value="NYI40887.1"/>
    <property type="molecule type" value="Genomic_DNA"/>
</dbReference>
<organism evidence="6 7">
    <name type="scientific">Demequina lutea</name>
    <dbReference type="NCBI Taxonomy" id="431489"/>
    <lineage>
        <taxon>Bacteria</taxon>
        <taxon>Bacillati</taxon>
        <taxon>Actinomycetota</taxon>
        <taxon>Actinomycetes</taxon>
        <taxon>Micrococcales</taxon>
        <taxon>Demequinaceae</taxon>
        <taxon>Demequina</taxon>
    </lineage>
</organism>
<evidence type="ECO:0000256" key="5">
    <source>
        <dbReference type="SAM" id="Phobius"/>
    </source>
</evidence>
<proteinExistence type="predicted"/>
<dbReference type="AlphaFoldDB" id="A0A7Y9Z8Q4"/>
<feature type="transmembrane region" description="Helical" evidence="5">
    <location>
        <begin position="159"/>
        <end position="179"/>
    </location>
</feature>
<dbReference type="GO" id="GO:0012505">
    <property type="term" value="C:endomembrane system"/>
    <property type="evidence" value="ECO:0007669"/>
    <property type="project" value="UniProtKB-SubCell"/>
</dbReference>
<dbReference type="CDD" id="cd02432">
    <property type="entry name" value="Nodulin-21_like_1"/>
    <property type="match status" value="1"/>
</dbReference>
<gene>
    <name evidence="6" type="ORF">BKA03_001006</name>
</gene>
<dbReference type="PANTHER" id="PTHR31851">
    <property type="entry name" value="FE(2+)/MN(2+) TRANSPORTER PCL1"/>
    <property type="match status" value="1"/>
</dbReference>
<dbReference type="OrthoDB" id="188924at2"/>
<feature type="transmembrane region" description="Helical" evidence="5">
    <location>
        <begin position="56"/>
        <end position="74"/>
    </location>
</feature>
<comment type="caution">
    <text evidence="6">The sequence shown here is derived from an EMBL/GenBank/DDBJ whole genome shotgun (WGS) entry which is preliminary data.</text>
</comment>
<comment type="subcellular location">
    <subcellularLocation>
        <location evidence="1">Endomembrane system</location>
        <topology evidence="1">Multi-pass membrane protein</topology>
    </subcellularLocation>
</comment>
<keyword evidence="3 5" id="KW-1133">Transmembrane helix</keyword>
<sequence length="240" mass="25096">MSSPTHKADFRRGPDEADISSRLNWLRAGVLGANDGIVSIAALLVGVAAATTDSGVIFTAAMAGIAAGALSMGVGEYVSVSSQRDAEEAQIARERIWQKARPAWELEQLVRLNMETGMSEETARKAAVEQTAKDPIAIHARMHLGVDPDELTKPMHAGIASLIAFSVGGIGPLLTTLLPPAHLRIPLTFIMVLIALAITGYTSAHVAHSPFIKAIVRNVSGGAAAMVITYGIGLLVGSTL</sequence>
<accession>A0A7Y9Z8Q4</accession>
<evidence type="ECO:0000313" key="6">
    <source>
        <dbReference type="EMBL" id="NYI40887.1"/>
    </source>
</evidence>
<keyword evidence="2 5" id="KW-0812">Transmembrane</keyword>
<evidence type="ECO:0000256" key="3">
    <source>
        <dbReference type="ARBA" id="ARBA00022989"/>
    </source>
</evidence>
<protein>
    <submittedName>
        <fullName evidence="6">VIT1/CCC1 family predicted Fe2+/Mn2+ transporter</fullName>
    </submittedName>
</protein>
<feature type="transmembrane region" description="Helical" evidence="5">
    <location>
        <begin position="219"/>
        <end position="237"/>
    </location>
</feature>
<feature type="transmembrane region" description="Helical" evidence="5">
    <location>
        <begin position="28"/>
        <end position="50"/>
    </location>
</feature>
<dbReference type="GO" id="GO:0005384">
    <property type="term" value="F:manganese ion transmembrane transporter activity"/>
    <property type="evidence" value="ECO:0007669"/>
    <property type="project" value="InterPro"/>
</dbReference>